<gene>
    <name evidence="6" type="ORF">GCM10017591_20790</name>
</gene>
<dbReference type="Gene3D" id="1.10.357.10">
    <property type="entry name" value="Tetracycline Repressor, domain 2"/>
    <property type="match status" value="1"/>
</dbReference>
<dbReference type="GO" id="GO:0003700">
    <property type="term" value="F:DNA-binding transcription factor activity"/>
    <property type="evidence" value="ECO:0007669"/>
    <property type="project" value="TreeGrafter"/>
</dbReference>
<dbReference type="InterPro" id="IPR011075">
    <property type="entry name" value="TetR_C"/>
</dbReference>
<dbReference type="Pfam" id="PF00440">
    <property type="entry name" value="TetR_N"/>
    <property type="match status" value="1"/>
</dbReference>
<dbReference type="SUPFAM" id="SSF48498">
    <property type="entry name" value="Tetracyclin repressor-like, C-terminal domain"/>
    <property type="match status" value="1"/>
</dbReference>
<dbReference type="SUPFAM" id="SSF46689">
    <property type="entry name" value="Homeodomain-like"/>
    <property type="match status" value="1"/>
</dbReference>
<evidence type="ECO:0000256" key="4">
    <source>
        <dbReference type="PROSITE-ProRule" id="PRU00335"/>
    </source>
</evidence>
<evidence type="ECO:0000256" key="1">
    <source>
        <dbReference type="ARBA" id="ARBA00023015"/>
    </source>
</evidence>
<dbReference type="PANTHER" id="PTHR30055">
    <property type="entry name" value="HTH-TYPE TRANSCRIPTIONAL REGULATOR RUTR"/>
    <property type="match status" value="1"/>
</dbReference>
<keyword evidence="1" id="KW-0805">Transcription regulation</keyword>
<reference evidence="6" key="2">
    <citation type="submission" date="2023-01" db="EMBL/GenBank/DDBJ databases">
        <authorList>
            <person name="Sun Q."/>
            <person name="Evtushenko L."/>
        </authorList>
    </citation>
    <scope>NUCLEOTIDE SEQUENCE</scope>
    <source>
        <strain evidence="6">VKM Ac-1940</strain>
    </source>
</reference>
<name>A0A9W6M6L7_9MICO</name>
<dbReference type="EMBL" id="BSER01000009">
    <property type="protein sequence ID" value="GLJ96016.1"/>
    <property type="molecule type" value="Genomic_DNA"/>
</dbReference>
<evidence type="ECO:0000256" key="3">
    <source>
        <dbReference type="ARBA" id="ARBA00023163"/>
    </source>
</evidence>
<proteinExistence type="predicted"/>
<dbReference type="Pfam" id="PF16859">
    <property type="entry name" value="TetR_C_11"/>
    <property type="match status" value="1"/>
</dbReference>
<evidence type="ECO:0000313" key="6">
    <source>
        <dbReference type="EMBL" id="GLJ96016.1"/>
    </source>
</evidence>
<dbReference type="GO" id="GO:0000976">
    <property type="term" value="F:transcription cis-regulatory region binding"/>
    <property type="evidence" value="ECO:0007669"/>
    <property type="project" value="TreeGrafter"/>
</dbReference>
<evidence type="ECO:0000259" key="5">
    <source>
        <dbReference type="PROSITE" id="PS50977"/>
    </source>
</evidence>
<keyword evidence="7" id="KW-1185">Reference proteome</keyword>
<dbReference type="InterPro" id="IPR050109">
    <property type="entry name" value="HTH-type_TetR-like_transc_reg"/>
</dbReference>
<dbReference type="InterPro" id="IPR036271">
    <property type="entry name" value="Tet_transcr_reg_TetR-rel_C_sf"/>
</dbReference>
<evidence type="ECO:0000313" key="7">
    <source>
        <dbReference type="Proteomes" id="UP001142291"/>
    </source>
</evidence>
<keyword evidence="2 4" id="KW-0238">DNA-binding</keyword>
<dbReference type="InterPro" id="IPR009057">
    <property type="entry name" value="Homeodomain-like_sf"/>
</dbReference>
<dbReference type="AlphaFoldDB" id="A0A9W6M6L7"/>
<protein>
    <submittedName>
        <fullName evidence="6">TetR family transcriptional regulator</fullName>
    </submittedName>
</protein>
<dbReference type="InterPro" id="IPR001647">
    <property type="entry name" value="HTH_TetR"/>
</dbReference>
<evidence type="ECO:0000256" key="2">
    <source>
        <dbReference type="ARBA" id="ARBA00023125"/>
    </source>
</evidence>
<organism evidence="6 7">
    <name type="scientific">Microbacterium dextranolyticum</name>
    <dbReference type="NCBI Taxonomy" id="36806"/>
    <lineage>
        <taxon>Bacteria</taxon>
        <taxon>Bacillati</taxon>
        <taxon>Actinomycetota</taxon>
        <taxon>Actinomycetes</taxon>
        <taxon>Micrococcales</taxon>
        <taxon>Microbacteriaceae</taxon>
        <taxon>Microbacterium</taxon>
    </lineage>
</organism>
<feature type="DNA-binding region" description="H-T-H motif" evidence="4">
    <location>
        <begin position="47"/>
        <end position="66"/>
    </location>
</feature>
<feature type="domain" description="HTH tetR-type" evidence="5">
    <location>
        <begin position="24"/>
        <end position="84"/>
    </location>
</feature>
<dbReference type="Proteomes" id="UP001142291">
    <property type="component" value="Unassembled WGS sequence"/>
</dbReference>
<comment type="caution">
    <text evidence="6">The sequence shown here is derived from an EMBL/GenBank/DDBJ whole genome shotgun (WGS) entry which is preliminary data.</text>
</comment>
<dbReference type="PANTHER" id="PTHR30055:SF148">
    <property type="entry name" value="TETR-FAMILY TRANSCRIPTIONAL REGULATOR"/>
    <property type="match status" value="1"/>
</dbReference>
<reference evidence="6" key="1">
    <citation type="journal article" date="2014" name="Int. J. Syst. Evol. Microbiol.">
        <title>Complete genome sequence of Corynebacterium casei LMG S-19264T (=DSM 44701T), isolated from a smear-ripened cheese.</title>
        <authorList>
            <consortium name="US DOE Joint Genome Institute (JGI-PGF)"/>
            <person name="Walter F."/>
            <person name="Albersmeier A."/>
            <person name="Kalinowski J."/>
            <person name="Ruckert C."/>
        </authorList>
    </citation>
    <scope>NUCLEOTIDE SEQUENCE</scope>
    <source>
        <strain evidence="6">VKM Ac-1940</strain>
    </source>
</reference>
<dbReference type="PROSITE" id="PS50977">
    <property type="entry name" value="HTH_TETR_2"/>
    <property type="match status" value="1"/>
</dbReference>
<dbReference type="Gene3D" id="1.10.10.60">
    <property type="entry name" value="Homeodomain-like"/>
    <property type="match status" value="1"/>
</dbReference>
<keyword evidence="3" id="KW-0804">Transcription</keyword>
<sequence length="221" mass="24420">MLRNAILSIVEDVSDPVRRRRHGEELESALLQAAWDELVAVGYANLTMESVAVRGRTGVAVLYRRWPNKDVLVIAAIERYRASHPVELPDTGTLRGDLIALLNGMGRAQAGFFVIAMATALSGLRTESGLSLAEVREKVLGDAATARMNRIYGRAQERGEIDLRVVPAGVLALPFDMVRHDLFMNLKAVEPSRVEFIVDALFLPLVARYMSGDAVIRRRGR</sequence>
<accession>A0A9W6M6L7</accession>